<organism evidence="4 5">
    <name type="scientific">Brassica cretica</name>
    <name type="common">Mustard</name>
    <dbReference type="NCBI Taxonomy" id="69181"/>
    <lineage>
        <taxon>Eukaryota</taxon>
        <taxon>Viridiplantae</taxon>
        <taxon>Streptophyta</taxon>
        <taxon>Embryophyta</taxon>
        <taxon>Tracheophyta</taxon>
        <taxon>Spermatophyta</taxon>
        <taxon>Magnoliopsida</taxon>
        <taxon>eudicotyledons</taxon>
        <taxon>Gunneridae</taxon>
        <taxon>Pentapetalae</taxon>
        <taxon>rosids</taxon>
        <taxon>malvids</taxon>
        <taxon>Brassicales</taxon>
        <taxon>Brassicaceae</taxon>
        <taxon>Brassiceae</taxon>
        <taxon>Brassica</taxon>
    </lineage>
</organism>
<dbReference type="PANTHER" id="PTHR47165">
    <property type="entry name" value="OS03G0429900 PROTEIN"/>
    <property type="match status" value="1"/>
</dbReference>
<dbReference type="Pfam" id="PF02721">
    <property type="entry name" value="DUF223"/>
    <property type="match status" value="1"/>
</dbReference>
<dbReference type="PANTHER" id="PTHR47165:SF4">
    <property type="entry name" value="OS03G0429900 PROTEIN"/>
    <property type="match status" value="1"/>
</dbReference>
<keyword evidence="5" id="KW-1185">Reference proteome</keyword>
<dbReference type="Gene3D" id="3.40.140.10">
    <property type="entry name" value="Cytidine Deaminase, domain 2"/>
    <property type="match status" value="1"/>
</dbReference>
<accession>A0ABQ7EBR6</accession>
<name>A0ABQ7EBR6_BRACR</name>
<dbReference type="InterPro" id="IPR013955">
    <property type="entry name" value="Rep_factor-A_C"/>
</dbReference>
<dbReference type="Gene3D" id="2.40.50.140">
    <property type="entry name" value="Nucleic acid-binding proteins"/>
    <property type="match status" value="2"/>
</dbReference>
<protein>
    <recommendedName>
        <fullName evidence="6">Replication factor A C-terminal domain-containing protein</fullName>
    </recommendedName>
</protein>
<dbReference type="InterPro" id="IPR012340">
    <property type="entry name" value="NA-bd_OB-fold"/>
</dbReference>
<evidence type="ECO:0000313" key="4">
    <source>
        <dbReference type="EMBL" id="KAF3594497.1"/>
    </source>
</evidence>
<evidence type="ECO:0000259" key="3">
    <source>
        <dbReference type="Pfam" id="PF08646"/>
    </source>
</evidence>
<dbReference type="Proteomes" id="UP000266723">
    <property type="component" value="Unassembled WGS sequence"/>
</dbReference>
<feature type="region of interest" description="Disordered" evidence="1">
    <location>
        <begin position="495"/>
        <end position="519"/>
    </location>
</feature>
<dbReference type="InterPro" id="IPR003871">
    <property type="entry name" value="RFA1B/D_OB_1st"/>
</dbReference>
<feature type="domain" description="Replication protein A 70 kDa DNA-binding subunit B/D first OB fold" evidence="2">
    <location>
        <begin position="83"/>
        <end position="171"/>
    </location>
</feature>
<evidence type="ECO:0000256" key="1">
    <source>
        <dbReference type="SAM" id="MobiDB-lite"/>
    </source>
</evidence>
<proteinExistence type="predicted"/>
<evidence type="ECO:0000313" key="5">
    <source>
        <dbReference type="Proteomes" id="UP000266723"/>
    </source>
</evidence>
<reference evidence="4 5" key="1">
    <citation type="journal article" date="2020" name="BMC Genomics">
        <title>Intraspecific diversification of the crop wild relative Brassica cretica Lam. using demographic model selection.</title>
        <authorList>
            <person name="Kioukis A."/>
            <person name="Michalopoulou V.A."/>
            <person name="Briers L."/>
            <person name="Pirintsos S."/>
            <person name="Studholme D.J."/>
            <person name="Pavlidis P."/>
            <person name="Sarris P.F."/>
        </authorList>
    </citation>
    <scope>NUCLEOTIDE SEQUENCE [LARGE SCALE GENOMIC DNA]</scope>
    <source>
        <strain evidence="5">cv. PFS-1207/04</strain>
    </source>
</reference>
<evidence type="ECO:0008006" key="6">
    <source>
        <dbReference type="Google" id="ProtNLM"/>
    </source>
</evidence>
<dbReference type="EMBL" id="QGKV02000299">
    <property type="protein sequence ID" value="KAF3594497.1"/>
    <property type="molecule type" value="Genomic_DNA"/>
</dbReference>
<dbReference type="Pfam" id="PF08646">
    <property type="entry name" value="Rep_fac-A_C"/>
    <property type="match status" value="1"/>
</dbReference>
<feature type="domain" description="Replication factor A C-terminal" evidence="3">
    <location>
        <begin position="347"/>
        <end position="428"/>
    </location>
</feature>
<gene>
    <name evidence="4" type="ORF">DY000_02020440</name>
</gene>
<sequence>MASCYEGFNVSFRSARRCVFGINIVAVFDSLGLQAKLALEALEVPVGCVILEEGNIIASGRNRTNETSNVYLSDLKSGPCFSTVECRLLRSWEVKKMKQGGELRRLDMLIVDLNGTIMVASISAKRLILFRSRLFAGTVYSVSGFFVSDCAPNLRLTDSPLMIMFNDSTSLDVLSDTDSELPVEGFRFRNEAELHELASASTELPAELSAVKSTVNDPPKGKNHVMATIKMDKGGSVILSLFDCQAIAFHRRLDSMRVDPKVVVATNVKPGTIGGRLYLCATSGTHIYFDKETSIGQASLSRLVSRCPGLTPVAPLIRKVAKVEPVTMAELNSFVAAAVSNDIEYMCTGMVIRLDSEKGWCYIACVKCGRKLKRTESVFVCMHCENYHAVGVPRYRVELAIADGTDEGNFVCYDGTMAKLHGLEAYEAGLISVGRQSFTVTRIINLNERLPLPEFVDNGGDGSIGGSIGGSMGDNHQIHADVDYDMVGGEASLIDSTEMSDPTSPAVKKARKNLVGEDI</sequence>
<comment type="caution">
    <text evidence="4">The sequence shown here is derived from an EMBL/GenBank/DDBJ whole genome shotgun (WGS) entry which is preliminary data.</text>
</comment>
<dbReference type="CDD" id="cd04480">
    <property type="entry name" value="RPA1_DBD_A_like"/>
    <property type="match status" value="1"/>
</dbReference>
<evidence type="ECO:0000259" key="2">
    <source>
        <dbReference type="Pfam" id="PF02721"/>
    </source>
</evidence>
<dbReference type="SUPFAM" id="SSF53927">
    <property type="entry name" value="Cytidine deaminase-like"/>
    <property type="match status" value="1"/>
</dbReference>
<dbReference type="SUPFAM" id="SSF50249">
    <property type="entry name" value="Nucleic acid-binding proteins"/>
    <property type="match status" value="2"/>
</dbReference>
<dbReference type="InterPro" id="IPR016193">
    <property type="entry name" value="Cytidine_deaminase-like"/>
</dbReference>